<evidence type="ECO:0000256" key="14">
    <source>
        <dbReference type="HAMAP-Rule" id="MF_01006"/>
    </source>
</evidence>
<keyword evidence="8 14" id="KW-1133">Transmembrane helix</keyword>
<accession>A0A317JLV4</accession>
<evidence type="ECO:0000256" key="8">
    <source>
        <dbReference type="ARBA" id="ARBA00022989"/>
    </source>
</evidence>
<dbReference type="InterPro" id="IPR003824">
    <property type="entry name" value="UppP"/>
</dbReference>
<evidence type="ECO:0000256" key="9">
    <source>
        <dbReference type="ARBA" id="ARBA00023136"/>
    </source>
</evidence>
<feature type="transmembrane region" description="Helical" evidence="14">
    <location>
        <begin position="249"/>
        <end position="268"/>
    </location>
</feature>
<keyword evidence="6 14" id="KW-0812">Transmembrane</keyword>
<dbReference type="Pfam" id="PF02673">
    <property type="entry name" value="BacA"/>
    <property type="match status" value="1"/>
</dbReference>
<comment type="catalytic activity">
    <reaction evidence="13 14">
        <text>di-trans,octa-cis-undecaprenyl diphosphate + H2O = di-trans,octa-cis-undecaprenyl phosphate + phosphate + H(+)</text>
        <dbReference type="Rhea" id="RHEA:28094"/>
        <dbReference type="ChEBI" id="CHEBI:15377"/>
        <dbReference type="ChEBI" id="CHEBI:15378"/>
        <dbReference type="ChEBI" id="CHEBI:43474"/>
        <dbReference type="ChEBI" id="CHEBI:58405"/>
        <dbReference type="ChEBI" id="CHEBI:60392"/>
        <dbReference type="EC" id="3.6.1.27"/>
    </reaction>
</comment>
<comment type="caution">
    <text evidence="15">The sequence shown here is derived from an EMBL/GenBank/DDBJ whole genome shotgun (WGS) entry which is preliminary data.</text>
</comment>
<dbReference type="AlphaFoldDB" id="A0A317JLV4"/>
<evidence type="ECO:0000256" key="7">
    <source>
        <dbReference type="ARBA" id="ARBA00022801"/>
    </source>
</evidence>
<dbReference type="GO" id="GO:0046677">
    <property type="term" value="P:response to antibiotic"/>
    <property type="evidence" value="ECO:0007669"/>
    <property type="project" value="UniProtKB-UniRule"/>
</dbReference>
<comment type="miscellaneous">
    <text evidence="14">Bacitracin is thought to be involved in the inhibition of peptidoglycan synthesis by sequestering undecaprenyl diphosphate, thereby reducing the pool of lipid carrier available.</text>
</comment>
<evidence type="ECO:0000256" key="5">
    <source>
        <dbReference type="ARBA" id="ARBA00022475"/>
    </source>
</evidence>
<dbReference type="EC" id="3.6.1.27" evidence="3 14"/>
<evidence type="ECO:0000256" key="12">
    <source>
        <dbReference type="ARBA" id="ARBA00032932"/>
    </source>
</evidence>
<keyword evidence="10 14" id="KW-0046">Antibiotic resistance</keyword>
<protein>
    <recommendedName>
        <fullName evidence="4 14">Undecaprenyl-diphosphatase</fullName>
        <ecNumber evidence="3 14">3.6.1.27</ecNumber>
    </recommendedName>
    <alternativeName>
        <fullName evidence="12 14">Bacitracin resistance protein</fullName>
    </alternativeName>
    <alternativeName>
        <fullName evidence="11 14">Undecaprenyl pyrophosphate phosphatase</fullName>
    </alternativeName>
</protein>
<feature type="transmembrane region" description="Helical" evidence="14">
    <location>
        <begin position="89"/>
        <end position="108"/>
    </location>
</feature>
<name>A0A317JLV4_9BACT</name>
<evidence type="ECO:0000256" key="2">
    <source>
        <dbReference type="ARBA" id="ARBA00010621"/>
    </source>
</evidence>
<evidence type="ECO:0000256" key="11">
    <source>
        <dbReference type="ARBA" id="ARBA00032707"/>
    </source>
</evidence>
<dbReference type="HAMAP" id="MF_01006">
    <property type="entry name" value="Undec_diphosphatase"/>
    <property type="match status" value="1"/>
</dbReference>
<reference evidence="15 16" key="1">
    <citation type="submission" date="2018-02" db="EMBL/GenBank/DDBJ databases">
        <title>Genomic Reconstructions from Amazon Rainforest and Pasture Soil Reveal Novel Insights into the Physiology of Candidate Phyla in Tropical Sites.</title>
        <authorList>
            <person name="Kroeger M.E."/>
            <person name="Delmont T."/>
            <person name="Eren A.M."/>
            <person name="Guo J."/>
            <person name="Meyer K.M."/>
            <person name="Khan K."/>
            <person name="Rodrigues J.L.M."/>
            <person name="Bohannan B.J.M."/>
            <person name="Tringe S."/>
            <person name="Borges C.D."/>
            <person name="Tiedje J."/>
            <person name="Tsai S.M."/>
            <person name="Nusslein K."/>
        </authorList>
    </citation>
    <scope>NUCLEOTIDE SEQUENCE [LARGE SCALE GENOMIC DNA]</scope>
    <source>
        <strain evidence="15">Amazon FNV 2010 28 9</strain>
    </source>
</reference>
<dbReference type="GO" id="GO:0050380">
    <property type="term" value="F:undecaprenyl-diphosphatase activity"/>
    <property type="evidence" value="ECO:0007669"/>
    <property type="project" value="UniProtKB-UniRule"/>
</dbReference>
<evidence type="ECO:0000256" key="13">
    <source>
        <dbReference type="ARBA" id="ARBA00047594"/>
    </source>
</evidence>
<sequence>MNPVQAILLGLVEGLTEFLPVSSTAHLLVVQRLFGLTSPSPFFDVVVQLGALFAVIVYFWRRLLLVMKDTSAYVGDIAHKKKTVSFNHLPDGVTILIASLPILIVGFLLRHKVEALHDSLYLIAATSIIFGIFLWIAESQKHKKETTTKNVIVMGIYQVLAVLPGTSRSGITIAGGLMEGMEFARALEYSFLLSIPALGVAGLYELYAAIKMHPSSDLLLFTLLGTVTAFVSAFIVIKTFLQWVRSHGFTPFVIYRFVFGALVLWLALSGK</sequence>
<comment type="similarity">
    <text evidence="2 14">Belongs to the UppP family.</text>
</comment>
<evidence type="ECO:0000313" key="15">
    <source>
        <dbReference type="EMBL" id="PWU22404.1"/>
    </source>
</evidence>
<comment type="function">
    <text evidence="14">Catalyzes the dephosphorylation of undecaprenyl diphosphate (UPP). Confers resistance to bacitracin.</text>
</comment>
<dbReference type="GO" id="GO:0009252">
    <property type="term" value="P:peptidoglycan biosynthetic process"/>
    <property type="evidence" value="ECO:0007669"/>
    <property type="project" value="UniProtKB-KW"/>
</dbReference>
<feature type="transmembrane region" description="Helical" evidence="14">
    <location>
        <begin position="120"/>
        <end position="137"/>
    </location>
</feature>
<keyword evidence="14" id="KW-0133">Cell shape</keyword>
<evidence type="ECO:0000313" key="16">
    <source>
        <dbReference type="Proteomes" id="UP000246104"/>
    </source>
</evidence>
<evidence type="ECO:0000256" key="10">
    <source>
        <dbReference type="ARBA" id="ARBA00023251"/>
    </source>
</evidence>
<evidence type="ECO:0000256" key="3">
    <source>
        <dbReference type="ARBA" id="ARBA00012374"/>
    </source>
</evidence>
<feature type="transmembrane region" description="Helical" evidence="14">
    <location>
        <begin position="186"/>
        <end position="206"/>
    </location>
</feature>
<feature type="transmembrane region" description="Helical" evidence="14">
    <location>
        <begin position="218"/>
        <end position="237"/>
    </location>
</feature>
<keyword evidence="14" id="KW-0961">Cell wall biogenesis/degradation</keyword>
<organism evidence="15 16">
    <name type="scientific">Candidatus Cerribacteria bacterium 'Amazon FNV 2010 28 9'</name>
    <dbReference type="NCBI Taxonomy" id="2081795"/>
    <lineage>
        <taxon>Bacteria</taxon>
        <taxon>Candidatus Cerribacteria</taxon>
    </lineage>
</organism>
<proteinExistence type="inferred from homology"/>
<dbReference type="Proteomes" id="UP000246104">
    <property type="component" value="Unassembled WGS sequence"/>
</dbReference>
<dbReference type="PANTHER" id="PTHR30622">
    <property type="entry name" value="UNDECAPRENYL-DIPHOSPHATASE"/>
    <property type="match status" value="1"/>
</dbReference>
<dbReference type="EMBL" id="PSRQ01000065">
    <property type="protein sequence ID" value="PWU22404.1"/>
    <property type="molecule type" value="Genomic_DNA"/>
</dbReference>
<dbReference type="GO" id="GO:0008360">
    <property type="term" value="P:regulation of cell shape"/>
    <property type="evidence" value="ECO:0007669"/>
    <property type="project" value="UniProtKB-KW"/>
</dbReference>
<dbReference type="GO" id="GO:0005886">
    <property type="term" value="C:plasma membrane"/>
    <property type="evidence" value="ECO:0007669"/>
    <property type="project" value="UniProtKB-SubCell"/>
</dbReference>
<keyword evidence="7 14" id="KW-0378">Hydrolase</keyword>
<dbReference type="PANTHER" id="PTHR30622:SF3">
    <property type="entry name" value="UNDECAPRENYL-DIPHOSPHATASE"/>
    <property type="match status" value="1"/>
</dbReference>
<evidence type="ECO:0000256" key="6">
    <source>
        <dbReference type="ARBA" id="ARBA00022692"/>
    </source>
</evidence>
<evidence type="ECO:0000256" key="1">
    <source>
        <dbReference type="ARBA" id="ARBA00004651"/>
    </source>
</evidence>
<keyword evidence="9 14" id="KW-0472">Membrane</keyword>
<comment type="subcellular location">
    <subcellularLocation>
        <location evidence="1 14">Cell membrane</location>
        <topology evidence="1 14">Multi-pass membrane protein</topology>
    </subcellularLocation>
</comment>
<gene>
    <name evidence="14" type="primary">uppP</name>
    <name evidence="15" type="ORF">C5B42_06130</name>
</gene>
<keyword evidence="14" id="KW-0573">Peptidoglycan synthesis</keyword>
<dbReference type="GO" id="GO:0071555">
    <property type="term" value="P:cell wall organization"/>
    <property type="evidence" value="ECO:0007669"/>
    <property type="project" value="UniProtKB-KW"/>
</dbReference>
<evidence type="ECO:0000256" key="4">
    <source>
        <dbReference type="ARBA" id="ARBA00021581"/>
    </source>
</evidence>
<feature type="transmembrane region" description="Helical" evidence="14">
    <location>
        <begin position="40"/>
        <end position="60"/>
    </location>
</feature>
<keyword evidence="5 14" id="KW-1003">Cell membrane</keyword>
<feature type="transmembrane region" description="Helical" evidence="14">
    <location>
        <begin position="149"/>
        <end position="166"/>
    </location>
</feature>